<reference evidence="5 6" key="1">
    <citation type="journal article" date="2016" name="Nat. Commun.">
        <title>Thousands of microbial genomes shed light on interconnected biogeochemical processes in an aquifer system.</title>
        <authorList>
            <person name="Anantharaman K."/>
            <person name="Brown C.T."/>
            <person name="Hug L.A."/>
            <person name="Sharon I."/>
            <person name="Castelle C.J."/>
            <person name="Probst A.J."/>
            <person name="Thomas B.C."/>
            <person name="Singh A."/>
            <person name="Wilkins M.J."/>
            <person name="Karaoz U."/>
            <person name="Brodie E.L."/>
            <person name="Williams K.H."/>
            <person name="Hubbard S.S."/>
            <person name="Banfield J.F."/>
        </authorList>
    </citation>
    <scope>NUCLEOTIDE SEQUENCE [LARGE SCALE GENOMIC DNA]</scope>
</reference>
<dbReference type="SMART" id="SM00382">
    <property type="entry name" value="AAA"/>
    <property type="match status" value="1"/>
</dbReference>
<sequence>MNIIQLLEKKNVIDSKKAQALQQEARSSGLRAEEIILKEKIVAEDFLFQLKSEALKIPLQEVAPKDIPLKILELIPEDSAKYYHMIPFAKQEGTMDIGMVYPEDAKAQEALKFLARQGNFSPKVSLILPSALDAMLRQYRTLKEGGTQALRELEEEIKKGWEDRPPSGIAELQRLVEDAPITKMVAVILRNAVEGKASDIHIEPAKDNLRVRFRLLGELYSSLLLPKRIHQSIVSRVKILSNLKIDETRVPQDGRFSTAIDKEAIDFRVSTFPTALGEKVAIRVLDPNAGLKSFEALGLEGVNLSWVKEAIQKAFGLILVTGPTGSGKTTTLYAIVRVLNKETANIVSLEDPVEYLIEGINQSQVRPEIGYDFPQGLRQILRQDPDVIMVGEVRDTETASLVIHSALTGHIVLSTLHTNNVIGVIPRLLDMGVDRYLISPSLSLAISQRLVRRLCDKCKEKQESAKEISELIEKEMERAPASTQKRVAAVLQSKEKTLHIFVPKGCKECSGSGFSGRIGIFEALKMTPELQEIILRDPSEVNIAKEAKRQGMATMRQDGIVKVLDGVTTLEEVLRETGA</sequence>
<dbReference type="EMBL" id="MHTW01000025">
    <property type="protein sequence ID" value="OHA66777.1"/>
    <property type="molecule type" value="Genomic_DNA"/>
</dbReference>
<dbReference type="GO" id="GO:0005886">
    <property type="term" value="C:plasma membrane"/>
    <property type="evidence" value="ECO:0007669"/>
    <property type="project" value="TreeGrafter"/>
</dbReference>
<dbReference type="InterPro" id="IPR003593">
    <property type="entry name" value="AAA+_ATPase"/>
</dbReference>
<dbReference type="AlphaFoldDB" id="A0A1G2R243"/>
<dbReference type="Pfam" id="PF00437">
    <property type="entry name" value="T2SSE"/>
    <property type="match status" value="1"/>
</dbReference>
<dbReference type="PROSITE" id="PS00662">
    <property type="entry name" value="T2SP_E"/>
    <property type="match status" value="1"/>
</dbReference>
<comment type="similarity">
    <text evidence="1">Belongs to the GSP E family.</text>
</comment>
<dbReference type="SUPFAM" id="SSF52540">
    <property type="entry name" value="P-loop containing nucleoside triphosphate hydrolases"/>
    <property type="match status" value="1"/>
</dbReference>
<dbReference type="Proteomes" id="UP000176901">
    <property type="component" value="Unassembled WGS sequence"/>
</dbReference>
<proteinExistence type="inferred from homology"/>
<accession>A0A1G2R243</accession>
<dbReference type="PANTHER" id="PTHR30258:SF1">
    <property type="entry name" value="PROTEIN TRANSPORT PROTEIN HOFB HOMOLOG"/>
    <property type="match status" value="1"/>
</dbReference>
<gene>
    <name evidence="5" type="ORF">A3C82_00730</name>
</gene>
<dbReference type="Gene3D" id="3.40.50.300">
    <property type="entry name" value="P-loop containing nucleotide triphosphate hydrolases"/>
    <property type="match status" value="1"/>
</dbReference>
<dbReference type="STRING" id="1802451.A3C82_00730"/>
<dbReference type="SUPFAM" id="SSF160246">
    <property type="entry name" value="EspE N-terminal domain-like"/>
    <property type="match status" value="1"/>
</dbReference>
<evidence type="ECO:0000313" key="5">
    <source>
        <dbReference type="EMBL" id="OHA66777.1"/>
    </source>
</evidence>
<feature type="domain" description="Bacterial type II secretion system protein E" evidence="4">
    <location>
        <begin position="381"/>
        <end position="395"/>
    </location>
</feature>
<dbReference type="Gene3D" id="3.30.300.160">
    <property type="entry name" value="Type II secretion system, protein E, N-terminal domain"/>
    <property type="match status" value="1"/>
</dbReference>
<dbReference type="InterPro" id="IPR027417">
    <property type="entry name" value="P-loop_NTPase"/>
</dbReference>
<dbReference type="InterPro" id="IPR007831">
    <property type="entry name" value="T2SS_GspE_N"/>
</dbReference>
<evidence type="ECO:0000256" key="1">
    <source>
        <dbReference type="ARBA" id="ARBA00006611"/>
    </source>
</evidence>
<dbReference type="Gene3D" id="3.30.450.90">
    <property type="match status" value="1"/>
</dbReference>
<keyword evidence="2" id="KW-0547">Nucleotide-binding</keyword>
<dbReference type="InterPro" id="IPR001482">
    <property type="entry name" value="T2SS/T4SS_dom"/>
</dbReference>
<dbReference type="GO" id="GO:0005524">
    <property type="term" value="F:ATP binding"/>
    <property type="evidence" value="ECO:0007669"/>
    <property type="project" value="UniProtKB-KW"/>
</dbReference>
<dbReference type="PANTHER" id="PTHR30258">
    <property type="entry name" value="TYPE II SECRETION SYSTEM PROTEIN GSPE-RELATED"/>
    <property type="match status" value="1"/>
</dbReference>
<organism evidence="5 6">
    <name type="scientific">Candidatus Wildermuthbacteria bacterium RIFCSPHIGHO2_02_FULL_47_12</name>
    <dbReference type="NCBI Taxonomy" id="1802451"/>
    <lineage>
        <taxon>Bacteria</taxon>
        <taxon>Candidatus Wildermuthiibacteriota</taxon>
    </lineage>
</organism>
<comment type="caution">
    <text evidence="5">The sequence shown here is derived from an EMBL/GenBank/DDBJ whole genome shotgun (WGS) entry which is preliminary data.</text>
</comment>
<protein>
    <recommendedName>
        <fullName evidence="4">Bacterial type II secretion system protein E domain-containing protein</fullName>
    </recommendedName>
</protein>
<dbReference type="Pfam" id="PF05157">
    <property type="entry name" value="MshEN"/>
    <property type="match status" value="1"/>
</dbReference>
<evidence type="ECO:0000256" key="2">
    <source>
        <dbReference type="ARBA" id="ARBA00022741"/>
    </source>
</evidence>
<evidence type="ECO:0000313" key="6">
    <source>
        <dbReference type="Proteomes" id="UP000176901"/>
    </source>
</evidence>
<dbReference type="GO" id="GO:0016887">
    <property type="term" value="F:ATP hydrolysis activity"/>
    <property type="evidence" value="ECO:0007669"/>
    <property type="project" value="TreeGrafter"/>
</dbReference>
<name>A0A1G2R243_9BACT</name>
<keyword evidence="3" id="KW-0067">ATP-binding</keyword>
<evidence type="ECO:0000259" key="4">
    <source>
        <dbReference type="PROSITE" id="PS00662"/>
    </source>
</evidence>
<dbReference type="CDD" id="cd01129">
    <property type="entry name" value="PulE-GspE-like"/>
    <property type="match status" value="1"/>
</dbReference>
<evidence type="ECO:0000256" key="3">
    <source>
        <dbReference type="ARBA" id="ARBA00022840"/>
    </source>
</evidence>
<dbReference type="InterPro" id="IPR037257">
    <property type="entry name" value="T2SS_E_N_sf"/>
</dbReference>